<dbReference type="InterPro" id="IPR036388">
    <property type="entry name" value="WH-like_DNA-bd_sf"/>
</dbReference>
<dbReference type="SUPFAM" id="SSF46785">
    <property type="entry name" value="Winged helix' DNA-binding domain"/>
    <property type="match status" value="2"/>
</dbReference>
<proteinExistence type="predicted"/>
<name>A0ABY0P529_9HYPH</name>
<feature type="region of interest" description="Disordered" evidence="5">
    <location>
        <begin position="203"/>
        <end position="236"/>
    </location>
</feature>
<sequence length="236" mass="25077">MTGASVEPEDAEADAEADGGAEAFSQAVRVVEALLFASATPLTAEVLGRAIPAGIVIEQVLAGLVESYALRGVNLRQIAGGWAFRTAPDLGYLLAAEAEPPRRLSRAALEVLSIIAYHQPVTRAEIEEIRGVATAKGTLDILLEAGWVRLRGRRRSPGRPITYGTTPGFLDHFGLDRIDDLPGLEELKGTGFIEGRLTRDLAVPVPDDDPSLRDDEDPLGDLFSPLDDGEGGSQQG</sequence>
<evidence type="ECO:0000313" key="6">
    <source>
        <dbReference type="EMBL" id="SDH37387.1"/>
    </source>
</evidence>
<protein>
    <submittedName>
        <fullName evidence="6">Segregation and condensation protein B</fullName>
    </submittedName>
</protein>
<dbReference type="RefSeq" id="WP_091861144.1">
    <property type="nucleotide sequence ID" value="NZ_FNBZ01000008.1"/>
</dbReference>
<evidence type="ECO:0000256" key="5">
    <source>
        <dbReference type="SAM" id="MobiDB-lite"/>
    </source>
</evidence>
<dbReference type="Gene3D" id="1.10.10.10">
    <property type="entry name" value="Winged helix-like DNA-binding domain superfamily/Winged helix DNA-binding domain"/>
    <property type="match status" value="2"/>
</dbReference>
<dbReference type="Proteomes" id="UP000199468">
    <property type="component" value="Unassembled WGS sequence"/>
</dbReference>
<keyword evidence="7" id="KW-1185">Reference proteome</keyword>
<dbReference type="InterPro" id="IPR036390">
    <property type="entry name" value="WH_DNA-bd_sf"/>
</dbReference>
<evidence type="ECO:0000256" key="1">
    <source>
        <dbReference type="ARBA" id="ARBA00022490"/>
    </source>
</evidence>
<dbReference type="Pfam" id="PF04079">
    <property type="entry name" value="SMC_ScpB"/>
    <property type="match status" value="1"/>
</dbReference>
<comment type="caution">
    <text evidence="6">The sequence shown here is derived from an EMBL/GenBank/DDBJ whole genome shotgun (WGS) entry which is preliminary data.</text>
</comment>
<reference evidence="6 7" key="1">
    <citation type="submission" date="2016-10" db="EMBL/GenBank/DDBJ databases">
        <authorList>
            <person name="Varghese N."/>
            <person name="Submissions S."/>
        </authorList>
    </citation>
    <scope>NUCLEOTIDE SEQUENCE [LARGE SCALE GENOMIC DNA]</scope>
    <source>
        <strain evidence="6 7">DSM 26672</strain>
    </source>
</reference>
<evidence type="ECO:0000313" key="7">
    <source>
        <dbReference type="Proteomes" id="UP000199468"/>
    </source>
</evidence>
<keyword evidence="1" id="KW-0963">Cytoplasm</keyword>
<accession>A0ABY0P529</accession>
<keyword evidence="3" id="KW-0159">Chromosome partition</keyword>
<keyword evidence="4" id="KW-0131">Cell cycle</keyword>
<organism evidence="6 7">
    <name type="scientific">Bosea robiniae</name>
    <dbReference type="NCBI Taxonomy" id="1036780"/>
    <lineage>
        <taxon>Bacteria</taxon>
        <taxon>Pseudomonadati</taxon>
        <taxon>Pseudomonadota</taxon>
        <taxon>Alphaproteobacteria</taxon>
        <taxon>Hyphomicrobiales</taxon>
        <taxon>Boseaceae</taxon>
        <taxon>Bosea</taxon>
    </lineage>
</organism>
<feature type="compositionally biased region" description="Acidic residues" evidence="5">
    <location>
        <begin position="206"/>
        <end position="219"/>
    </location>
</feature>
<dbReference type="PANTHER" id="PTHR34298:SF2">
    <property type="entry name" value="SEGREGATION AND CONDENSATION PROTEIN B"/>
    <property type="match status" value="1"/>
</dbReference>
<dbReference type="PANTHER" id="PTHR34298">
    <property type="entry name" value="SEGREGATION AND CONDENSATION PROTEIN B"/>
    <property type="match status" value="1"/>
</dbReference>
<evidence type="ECO:0000256" key="3">
    <source>
        <dbReference type="ARBA" id="ARBA00022829"/>
    </source>
</evidence>
<evidence type="ECO:0000256" key="4">
    <source>
        <dbReference type="ARBA" id="ARBA00023306"/>
    </source>
</evidence>
<evidence type="ECO:0000256" key="2">
    <source>
        <dbReference type="ARBA" id="ARBA00022618"/>
    </source>
</evidence>
<gene>
    <name evidence="6" type="ORF">SAMN05421844_108136</name>
</gene>
<dbReference type="InterPro" id="IPR005234">
    <property type="entry name" value="ScpB_csome_segregation"/>
</dbReference>
<keyword evidence="2" id="KW-0132">Cell division</keyword>
<dbReference type="NCBIfam" id="TIGR00281">
    <property type="entry name" value="SMC-Scp complex subunit ScpB"/>
    <property type="match status" value="1"/>
</dbReference>
<dbReference type="EMBL" id="FNBZ01000008">
    <property type="protein sequence ID" value="SDH37387.1"/>
    <property type="molecule type" value="Genomic_DNA"/>
</dbReference>